<gene>
    <name evidence="2" type="ORF">SOCE26_005460</name>
</gene>
<name>A0A2L0EIS1_SORCE</name>
<feature type="chain" id="PRO_5014953662" description="Adhesin domain-containing protein" evidence="1">
    <location>
        <begin position="22"/>
        <end position="273"/>
    </location>
</feature>
<evidence type="ECO:0008006" key="4">
    <source>
        <dbReference type="Google" id="ProtNLM"/>
    </source>
</evidence>
<dbReference type="RefSeq" id="WP_104977171.1">
    <property type="nucleotide sequence ID" value="NZ_CP012673.1"/>
</dbReference>
<accession>A0A2L0EIS1</accession>
<evidence type="ECO:0000256" key="1">
    <source>
        <dbReference type="SAM" id="SignalP"/>
    </source>
</evidence>
<dbReference type="AlphaFoldDB" id="A0A2L0EIS1"/>
<proteinExistence type="predicted"/>
<evidence type="ECO:0000313" key="3">
    <source>
        <dbReference type="Proteomes" id="UP000238348"/>
    </source>
</evidence>
<feature type="signal peptide" evidence="1">
    <location>
        <begin position="1"/>
        <end position="21"/>
    </location>
</feature>
<keyword evidence="1" id="KW-0732">Signal</keyword>
<dbReference type="Proteomes" id="UP000238348">
    <property type="component" value="Chromosome"/>
</dbReference>
<protein>
    <recommendedName>
        <fullName evidence="4">Adhesin domain-containing protein</fullName>
    </recommendedName>
</protein>
<sequence length="273" mass="28412">MIRSLRIACFLISAASAAATAGCFVGETPLLLFEGTEKSVLLEYRPTQSVRIVSATGEVEVTTGDVDGVEVTFSPFTEHRDGQGYAAREEMEENLALDAVVDGDILVTVQKFKDEWGYNPDLGAHVRVVLPARFDGALRVDQGDGGVHVDLDGARSSRAVVVESDSGSIDVVGAGGPVDLITGDGDISAAIEGWSDVDGLIRSGNGSIKLAMPAQVDGTMTAQTKLGEVVEQDLPSAWVVAGEGSARSYTMGAGEGGWLEVVTALGDIAIVVK</sequence>
<evidence type="ECO:0000313" key="2">
    <source>
        <dbReference type="EMBL" id="AUX39164.1"/>
    </source>
</evidence>
<dbReference type="EMBL" id="CP012673">
    <property type="protein sequence ID" value="AUX39164.1"/>
    <property type="molecule type" value="Genomic_DNA"/>
</dbReference>
<reference evidence="2 3" key="1">
    <citation type="submission" date="2015-09" db="EMBL/GenBank/DDBJ databases">
        <title>Sorangium comparison.</title>
        <authorList>
            <person name="Zaburannyi N."/>
            <person name="Bunk B."/>
            <person name="Overmann J."/>
            <person name="Mueller R."/>
        </authorList>
    </citation>
    <scope>NUCLEOTIDE SEQUENCE [LARGE SCALE GENOMIC DNA]</scope>
    <source>
        <strain evidence="2 3">So ce26</strain>
    </source>
</reference>
<organism evidence="2 3">
    <name type="scientific">Sorangium cellulosum</name>
    <name type="common">Polyangium cellulosum</name>
    <dbReference type="NCBI Taxonomy" id="56"/>
    <lineage>
        <taxon>Bacteria</taxon>
        <taxon>Pseudomonadati</taxon>
        <taxon>Myxococcota</taxon>
        <taxon>Polyangia</taxon>
        <taxon>Polyangiales</taxon>
        <taxon>Polyangiaceae</taxon>
        <taxon>Sorangium</taxon>
    </lineage>
</organism>
<dbReference type="PROSITE" id="PS51257">
    <property type="entry name" value="PROKAR_LIPOPROTEIN"/>
    <property type="match status" value="1"/>
</dbReference>
<dbReference type="OrthoDB" id="5501140at2"/>